<reference evidence="2 3" key="1">
    <citation type="journal article" date="2005" name="PLoS Biol.">
        <title>The genomes of Oryza sativa: a history of duplications.</title>
        <authorList>
            <person name="Yu J."/>
            <person name="Wang J."/>
            <person name="Lin W."/>
            <person name="Li S."/>
            <person name="Li H."/>
            <person name="Zhou J."/>
            <person name="Ni P."/>
            <person name="Dong W."/>
            <person name="Hu S."/>
            <person name="Zeng C."/>
            <person name="Zhang J."/>
            <person name="Zhang Y."/>
            <person name="Li R."/>
            <person name="Xu Z."/>
            <person name="Li S."/>
            <person name="Li X."/>
            <person name="Zheng H."/>
            <person name="Cong L."/>
            <person name="Lin L."/>
            <person name="Yin J."/>
            <person name="Geng J."/>
            <person name="Li G."/>
            <person name="Shi J."/>
            <person name="Liu J."/>
            <person name="Lv H."/>
            <person name="Li J."/>
            <person name="Wang J."/>
            <person name="Deng Y."/>
            <person name="Ran L."/>
            <person name="Shi X."/>
            <person name="Wang X."/>
            <person name="Wu Q."/>
            <person name="Li C."/>
            <person name="Ren X."/>
            <person name="Wang J."/>
            <person name="Wang X."/>
            <person name="Li D."/>
            <person name="Liu D."/>
            <person name="Zhang X."/>
            <person name="Ji Z."/>
            <person name="Zhao W."/>
            <person name="Sun Y."/>
            <person name="Zhang Z."/>
            <person name="Bao J."/>
            <person name="Han Y."/>
            <person name="Dong L."/>
            <person name="Ji J."/>
            <person name="Chen P."/>
            <person name="Wu S."/>
            <person name="Liu J."/>
            <person name="Xiao Y."/>
            <person name="Bu D."/>
            <person name="Tan J."/>
            <person name="Yang L."/>
            <person name="Ye C."/>
            <person name="Zhang J."/>
            <person name="Xu J."/>
            <person name="Zhou Y."/>
            <person name="Yu Y."/>
            <person name="Zhang B."/>
            <person name="Zhuang S."/>
            <person name="Wei H."/>
            <person name="Liu B."/>
            <person name="Lei M."/>
            <person name="Yu H."/>
            <person name="Li Y."/>
            <person name="Xu H."/>
            <person name="Wei S."/>
            <person name="He X."/>
            <person name="Fang L."/>
            <person name="Zhang Z."/>
            <person name="Zhang Y."/>
            <person name="Huang X."/>
            <person name="Su Z."/>
            <person name="Tong W."/>
            <person name="Li J."/>
            <person name="Tong Z."/>
            <person name="Li S."/>
            <person name="Ye J."/>
            <person name="Wang L."/>
            <person name="Fang L."/>
            <person name="Lei T."/>
            <person name="Chen C."/>
            <person name="Chen H."/>
            <person name="Xu Z."/>
            <person name="Li H."/>
            <person name="Huang H."/>
            <person name="Zhang F."/>
            <person name="Xu H."/>
            <person name="Li N."/>
            <person name="Zhao C."/>
            <person name="Li S."/>
            <person name="Dong L."/>
            <person name="Huang Y."/>
            <person name="Li L."/>
            <person name="Xi Y."/>
            <person name="Qi Q."/>
            <person name="Li W."/>
            <person name="Zhang B."/>
            <person name="Hu W."/>
            <person name="Zhang Y."/>
            <person name="Tian X."/>
            <person name="Jiao Y."/>
            <person name="Liang X."/>
            <person name="Jin J."/>
            <person name="Gao L."/>
            <person name="Zheng W."/>
            <person name="Hao B."/>
            <person name="Liu S."/>
            <person name="Wang W."/>
            <person name="Yuan L."/>
            <person name="Cao M."/>
            <person name="McDermott J."/>
            <person name="Samudrala R."/>
            <person name="Wang J."/>
            <person name="Wong G.K."/>
            <person name="Yang H."/>
        </authorList>
    </citation>
    <scope>NUCLEOTIDE SEQUENCE [LARGE SCALE GENOMIC DNA]</scope>
    <source>
        <strain evidence="3">cv. 93-11</strain>
    </source>
</reference>
<dbReference type="Proteomes" id="UP000007015">
    <property type="component" value="Chromosome 3"/>
</dbReference>
<evidence type="ECO:0000313" key="3">
    <source>
        <dbReference type="Proteomes" id="UP000007015"/>
    </source>
</evidence>
<dbReference type="Gramene" id="BGIOSGA012336-TA">
    <property type="protein sequence ID" value="BGIOSGA012336-PA"/>
    <property type="gene ID" value="BGIOSGA012336"/>
</dbReference>
<evidence type="ECO:0000313" key="2">
    <source>
        <dbReference type="EMBL" id="EEC74968.1"/>
    </source>
</evidence>
<gene>
    <name evidence="2" type="ORF">OsI_10989</name>
</gene>
<dbReference type="HOGENOM" id="CLU_2610308_0_0_1"/>
<sequence length="79" mass="8728">MSSAGWRCKVAAPPPPCPRPVRRFASRKPRAREREGADSKAVQLVLGGHAHDDGSESELLSAYNGVLLRLPFRQKTFQD</sequence>
<feature type="region of interest" description="Disordered" evidence="1">
    <location>
        <begin position="1"/>
        <end position="39"/>
    </location>
</feature>
<organism evidence="2 3">
    <name type="scientific">Oryza sativa subsp. indica</name>
    <name type="common">Rice</name>
    <dbReference type="NCBI Taxonomy" id="39946"/>
    <lineage>
        <taxon>Eukaryota</taxon>
        <taxon>Viridiplantae</taxon>
        <taxon>Streptophyta</taxon>
        <taxon>Embryophyta</taxon>
        <taxon>Tracheophyta</taxon>
        <taxon>Spermatophyta</taxon>
        <taxon>Magnoliopsida</taxon>
        <taxon>Liliopsida</taxon>
        <taxon>Poales</taxon>
        <taxon>Poaceae</taxon>
        <taxon>BOP clade</taxon>
        <taxon>Oryzoideae</taxon>
        <taxon>Oryzeae</taxon>
        <taxon>Oryzinae</taxon>
        <taxon>Oryza</taxon>
        <taxon>Oryza sativa</taxon>
    </lineage>
</organism>
<evidence type="ECO:0000256" key="1">
    <source>
        <dbReference type="SAM" id="MobiDB-lite"/>
    </source>
</evidence>
<feature type="compositionally biased region" description="Basic residues" evidence="1">
    <location>
        <begin position="20"/>
        <end position="31"/>
    </location>
</feature>
<proteinExistence type="predicted"/>
<keyword evidence="3" id="KW-1185">Reference proteome</keyword>
<accession>B8AL23</accession>
<dbReference type="AlphaFoldDB" id="B8AL23"/>
<name>B8AL23_ORYSI</name>
<protein>
    <submittedName>
        <fullName evidence="2">Uncharacterized protein</fullName>
    </submittedName>
</protein>
<dbReference type="EMBL" id="CM000128">
    <property type="protein sequence ID" value="EEC74968.1"/>
    <property type="molecule type" value="Genomic_DNA"/>
</dbReference>